<proteinExistence type="predicted"/>
<keyword evidence="1" id="KW-1133">Transmembrane helix</keyword>
<evidence type="ECO:0000313" key="4">
    <source>
        <dbReference type="Proteomes" id="UP000032604"/>
    </source>
</evidence>
<dbReference type="Proteomes" id="UP000032604">
    <property type="component" value="Chromosome"/>
</dbReference>
<dbReference type="Proteomes" id="UP000266634">
    <property type="component" value="Unassembled WGS sequence"/>
</dbReference>
<dbReference type="AlphaFoldDB" id="A0A0D5CKA2"/>
<reference evidence="2 4" key="1">
    <citation type="journal article" date="2015" name="Genome Announc.">
        <title>Complete Genome Sequence of Clavibacter michiganensis subsp. insidiosus R1-1 Using PacBio Single-Molecule Real-Time Technology.</title>
        <authorList>
            <person name="Lu Y."/>
            <person name="Samac D.A."/>
            <person name="Glazebrook J."/>
            <person name="Ishimaru C.A."/>
        </authorList>
    </citation>
    <scope>NUCLEOTIDE SEQUENCE [LARGE SCALE GENOMIC DNA]</scope>
    <source>
        <strain evidence="2 4">R1-1</strain>
    </source>
</reference>
<dbReference type="HOGENOM" id="CLU_157925_1_0_11"/>
<evidence type="ECO:0000313" key="3">
    <source>
        <dbReference type="EMBL" id="RIJ33399.1"/>
    </source>
</evidence>
<reference evidence="3 5" key="2">
    <citation type="submission" date="2018-08" db="EMBL/GenBank/DDBJ databases">
        <title>Genome Sequence of Clavibacter michiganensis Subspecies type strains, and the Atypical Peach-Colored Strains Isolated from Tomato.</title>
        <authorList>
            <person name="Osdaghi E."/>
            <person name="Portier P."/>
            <person name="Briand M."/>
            <person name="Jacques M.-A."/>
        </authorList>
    </citation>
    <scope>NUCLEOTIDE SEQUENCE [LARGE SCALE GENOMIC DNA]</scope>
    <source>
        <strain evidence="3 5">CFBP 6488</strain>
    </source>
</reference>
<feature type="transmembrane region" description="Helical" evidence="1">
    <location>
        <begin position="85"/>
        <end position="106"/>
    </location>
</feature>
<keyword evidence="1" id="KW-0472">Membrane</keyword>
<evidence type="ECO:0000313" key="2">
    <source>
        <dbReference type="EMBL" id="AJW80083.1"/>
    </source>
</evidence>
<dbReference type="EMBL" id="QWEA01000334">
    <property type="protein sequence ID" value="RIJ33399.1"/>
    <property type="molecule type" value="Genomic_DNA"/>
</dbReference>
<dbReference type="KEGG" id="cmh:VO01_13975"/>
<evidence type="ECO:0000256" key="1">
    <source>
        <dbReference type="SAM" id="Phobius"/>
    </source>
</evidence>
<dbReference type="PATRIC" id="fig|33014.5.peg.2885"/>
<organism evidence="2 4">
    <name type="scientific">Clavibacter michiganensis subsp. insidiosus</name>
    <dbReference type="NCBI Taxonomy" id="33014"/>
    <lineage>
        <taxon>Bacteria</taxon>
        <taxon>Bacillati</taxon>
        <taxon>Actinomycetota</taxon>
        <taxon>Actinomycetes</taxon>
        <taxon>Micrococcales</taxon>
        <taxon>Microbacteriaceae</taxon>
        <taxon>Clavibacter</taxon>
    </lineage>
</organism>
<sequence length="107" mass="11364">MSPTLLALDAVHQASAHLHHALDAVAIDVPDGEANAPSDWTDKFSRIIGIAKWVLLPLAVLSLIATGAMLFRNNRHEGGEIQERLIKIGFGLFLGLGAASLVSFVIA</sequence>
<accession>A0A0D5CKA2</accession>
<dbReference type="EMBL" id="CP011043">
    <property type="protein sequence ID" value="AJW80083.1"/>
    <property type="molecule type" value="Genomic_DNA"/>
</dbReference>
<keyword evidence="1" id="KW-0812">Transmembrane</keyword>
<gene>
    <name evidence="3" type="ORF">DZF93_09280</name>
    <name evidence="2" type="ORF">VO01_13975</name>
</gene>
<evidence type="ECO:0000313" key="5">
    <source>
        <dbReference type="Proteomes" id="UP000266634"/>
    </source>
</evidence>
<name>A0A0D5CKA2_9MICO</name>
<dbReference type="RefSeq" id="WP_045529776.1">
    <property type="nucleotide sequence ID" value="NZ_CP011043.1"/>
</dbReference>
<feature type="transmembrane region" description="Helical" evidence="1">
    <location>
        <begin position="50"/>
        <end position="73"/>
    </location>
</feature>
<protein>
    <submittedName>
        <fullName evidence="2">Uncharacterized protein</fullName>
    </submittedName>
</protein>
<dbReference type="OrthoDB" id="5122104at2"/>